<dbReference type="EMBL" id="SRXU01000008">
    <property type="protein sequence ID" value="TGX39207.1"/>
    <property type="molecule type" value="Genomic_DNA"/>
</dbReference>
<reference evidence="3 4" key="1">
    <citation type="submission" date="2019-04" db="EMBL/GenBank/DDBJ databases">
        <title>Sphingomonas psychrotolerans sp. nov., isolated from soil in the Tianshan Mountains, Xinjiang, China.</title>
        <authorList>
            <person name="Luo Y."/>
            <person name="Sheng H."/>
        </authorList>
    </citation>
    <scope>NUCLEOTIDE SEQUENCE [LARGE SCALE GENOMIC DNA]</scope>
    <source>
        <strain evidence="3 4">KIS18-15</strain>
    </source>
</reference>
<feature type="compositionally biased region" description="Low complexity" evidence="1">
    <location>
        <begin position="1"/>
        <end position="10"/>
    </location>
</feature>
<keyword evidence="2" id="KW-1133">Transmembrane helix</keyword>
<gene>
    <name evidence="3" type="ORF">E5A74_16965</name>
</gene>
<protein>
    <submittedName>
        <fullName evidence="3">Uncharacterized protein</fullName>
    </submittedName>
</protein>
<keyword evidence="2" id="KW-0472">Membrane</keyword>
<evidence type="ECO:0000313" key="4">
    <source>
        <dbReference type="Proteomes" id="UP000309848"/>
    </source>
</evidence>
<comment type="caution">
    <text evidence="3">The sequence shown here is derived from an EMBL/GenBank/DDBJ whole genome shotgun (WGS) entry which is preliminary data.</text>
</comment>
<accession>A0A4S1WCG3</accession>
<evidence type="ECO:0000256" key="1">
    <source>
        <dbReference type="SAM" id="MobiDB-lite"/>
    </source>
</evidence>
<evidence type="ECO:0000313" key="3">
    <source>
        <dbReference type="EMBL" id="TGX39207.1"/>
    </source>
</evidence>
<feature type="region of interest" description="Disordered" evidence="1">
    <location>
        <begin position="1"/>
        <end position="58"/>
    </location>
</feature>
<dbReference type="Proteomes" id="UP000309848">
    <property type="component" value="Unassembled WGS sequence"/>
</dbReference>
<proteinExistence type="predicted"/>
<keyword evidence="2" id="KW-0812">Transmembrane</keyword>
<feature type="transmembrane region" description="Helical" evidence="2">
    <location>
        <begin position="153"/>
        <end position="174"/>
    </location>
</feature>
<keyword evidence="4" id="KW-1185">Reference proteome</keyword>
<feature type="region of interest" description="Disordered" evidence="1">
    <location>
        <begin position="70"/>
        <end position="109"/>
    </location>
</feature>
<organism evidence="3 4">
    <name type="scientific">Sphingomonas naasensis</name>
    <dbReference type="NCBI Taxonomy" id="1344951"/>
    <lineage>
        <taxon>Bacteria</taxon>
        <taxon>Pseudomonadati</taxon>
        <taxon>Pseudomonadota</taxon>
        <taxon>Alphaproteobacteria</taxon>
        <taxon>Sphingomonadales</taxon>
        <taxon>Sphingomonadaceae</taxon>
        <taxon>Sphingomonas</taxon>
    </lineage>
</organism>
<feature type="compositionally biased region" description="Basic residues" evidence="1">
    <location>
        <begin position="81"/>
        <end position="100"/>
    </location>
</feature>
<evidence type="ECO:0000256" key="2">
    <source>
        <dbReference type="SAM" id="Phobius"/>
    </source>
</evidence>
<dbReference type="AlphaFoldDB" id="A0A4S1WCG3"/>
<sequence>MRSPARASRASPRRSIRCSACNGRGSRPRRSVKGNDQGTRHRPVAAPRGAARRVAARGCPAPDRRAFLCRRRGRGDARRPARDRRHGRRDPARRRRRGPRRAALSGLSRAGAHDKIFMRASPPREPVAARRGQGRPPCRFLLPRRISMKLSRILLPAAAVAMIAAPTLASAAAAPAAKHHKVVKAAKTAKTEKTVKKAKK</sequence>
<name>A0A4S1WCG3_9SPHN</name>